<organism evidence="1 2">
    <name type="scientific">Neisseria shayeganii 871</name>
    <dbReference type="NCBI Taxonomy" id="1032488"/>
    <lineage>
        <taxon>Bacteria</taxon>
        <taxon>Pseudomonadati</taxon>
        <taxon>Pseudomonadota</taxon>
        <taxon>Betaproteobacteria</taxon>
        <taxon>Neisseriales</taxon>
        <taxon>Neisseriaceae</taxon>
        <taxon>Neisseria</taxon>
    </lineage>
</organism>
<proteinExistence type="predicted"/>
<dbReference type="HOGENOM" id="CLU_3254579_0_0_4"/>
<reference evidence="1 2" key="1">
    <citation type="submission" date="2011-05" db="EMBL/GenBank/DDBJ databases">
        <authorList>
            <person name="Muzny D."/>
            <person name="Qin X."/>
            <person name="Deng J."/>
            <person name="Jiang H."/>
            <person name="Liu Y."/>
            <person name="Qu J."/>
            <person name="Song X.-Z."/>
            <person name="Zhang L."/>
            <person name="Thornton R."/>
            <person name="Coyle M."/>
            <person name="Francisco L."/>
            <person name="Jackson L."/>
            <person name="Javaid M."/>
            <person name="Korchina V."/>
            <person name="Kovar C."/>
            <person name="Mata R."/>
            <person name="Mathew T."/>
            <person name="Ngo R."/>
            <person name="Nguyen L."/>
            <person name="Nguyen N."/>
            <person name="Okwuonu G."/>
            <person name="Ongeri F."/>
            <person name="Pham C."/>
            <person name="Simmons D."/>
            <person name="Wilczek-Boney K."/>
            <person name="Hale W."/>
            <person name="Jakkamsetti A."/>
            <person name="Pham P."/>
            <person name="Ruth R."/>
            <person name="San Lucas F."/>
            <person name="Warren J."/>
            <person name="Zhang J."/>
            <person name="Zhao Z."/>
            <person name="Zhou C."/>
            <person name="Zhu D."/>
            <person name="Lee S."/>
            <person name="Bess C."/>
            <person name="Blankenburg K."/>
            <person name="Forbes L."/>
            <person name="Fu Q."/>
            <person name="Gubbala S."/>
            <person name="Hirani K."/>
            <person name="Jayaseelan J.C."/>
            <person name="Lara F."/>
            <person name="Munidasa M."/>
            <person name="Palculict T."/>
            <person name="Patil S."/>
            <person name="Pu L.-L."/>
            <person name="Saada N."/>
            <person name="Tang L."/>
            <person name="Weissenberger G."/>
            <person name="Zhu Y."/>
            <person name="Hemphill L."/>
            <person name="Shang Y."/>
            <person name="Youmans B."/>
            <person name="Ayvaz T."/>
            <person name="Ross M."/>
            <person name="Santibanez J."/>
            <person name="Aqrawi P."/>
            <person name="Gross S."/>
            <person name="Joshi V."/>
            <person name="Fowler G."/>
            <person name="Nazareth L."/>
            <person name="Reid J."/>
            <person name="Worley K."/>
            <person name="Petrosino J."/>
            <person name="Highlander S."/>
            <person name="Gibbs R."/>
        </authorList>
    </citation>
    <scope>NUCLEOTIDE SEQUENCE [LARGE SCALE GENOMIC DNA]</scope>
    <source>
        <strain evidence="1 2">871</strain>
    </source>
</reference>
<evidence type="ECO:0000313" key="2">
    <source>
        <dbReference type="Proteomes" id="UP000003019"/>
    </source>
</evidence>
<sequence length="42" mass="4592">MVSTRSRPWAADYHLAGIELPEHVSTRSRPWAAESAGLGRAT</sequence>
<comment type="caution">
    <text evidence="1">The sequence shown here is derived from an EMBL/GenBank/DDBJ whole genome shotgun (WGS) entry which is preliminary data.</text>
</comment>
<dbReference type="EMBL" id="AGAY01000059">
    <property type="protein sequence ID" value="EGY52148.1"/>
    <property type="molecule type" value="Genomic_DNA"/>
</dbReference>
<protein>
    <submittedName>
        <fullName evidence="1">Uncharacterized protein</fullName>
    </submittedName>
</protein>
<keyword evidence="2" id="KW-1185">Reference proteome</keyword>
<accession>G4CJ54</accession>
<dbReference type="Proteomes" id="UP000003019">
    <property type="component" value="Unassembled WGS sequence"/>
</dbReference>
<dbReference type="AlphaFoldDB" id="G4CJ54"/>
<name>G4CJ54_9NEIS</name>
<evidence type="ECO:0000313" key="1">
    <source>
        <dbReference type="EMBL" id="EGY52148.1"/>
    </source>
</evidence>
<gene>
    <name evidence="1" type="ORF">HMPREF9371_1643</name>
</gene>